<dbReference type="Proteomes" id="UP000192900">
    <property type="component" value="Chromosome"/>
</dbReference>
<keyword evidence="7 11" id="KW-0067">ATP-binding</keyword>
<dbReference type="InterPro" id="IPR030861">
    <property type="entry name" value="Ptransferase_RcsD"/>
</dbReference>
<evidence type="ECO:0000259" key="13">
    <source>
        <dbReference type="PROSITE" id="PS50109"/>
    </source>
</evidence>
<gene>
    <name evidence="11" type="primary">rcsD</name>
    <name evidence="15" type="ORF">B1H58_13865</name>
</gene>
<keyword evidence="5 11" id="KW-0812">Transmembrane</keyword>
<dbReference type="InterPro" id="IPR005467">
    <property type="entry name" value="His_kinase_dom"/>
</dbReference>
<keyword evidence="11" id="KW-1003">Cell membrane</keyword>
<dbReference type="NCBIfam" id="NF007907">
    <property type="entry name" value="PRK10618.1"/>
    <property type="match status" value="1"/>
</dbReference>
<dbReference type="PANTHER" id="PTHR43047">
    <property type="entry name" value="TWO-COMPONENT HISTIDINE PROTEIN KINASE"/>
    <property type="match status" value="1"/>
</dbReference>
<dbReference type="HAMAP" id="MF_00980">
    <property type="entry name" value="RcsD"/>
    <property type="match status" value="1"/>
</dbReference>
<dbReference type="GO" id="GO:0009927">
    <property type="term" value="F:histidine phosphotransfer kinase activity"/>
    <property type="evidence" value="ECO:0007669"/>
    <property type="project" value="InterPro"/>
</dbReference>
<dbReference type="InterPro" id="IPR008207">
    <property type="entry name" value="Sig_transdc_His_kin_Hpt_dom"/>
</dbReference>
<dbReference type="InterPro" id="IPR036641">
    <property type="entry name" value="HPT_dom_sf"/>
</dbReference>
<evidence type="ECO:0000256" key="3">
    <source>
        <dbReference type="ARBA" id="ARBA00022553"/>
    </source>
</evidence>
<dbReference type="InterPro" id="IPR036890">
    <property type="entry name" value="HATPase_C_sf"/>
</dbReference>
<dbReference type="Gene3D" id="3.40.50.11620">
    <property type="entry name" value="Phosphotransferase RcsD, RcsD-ABL domain"/>
    <property type="match status" value="1"/>
</dbReference>
<evidence type="ECO:0000256" key="7">
    <source>
        <dbReference type="ARBA" id="ARBA00022840"/>
    </source>
</evidence>
<comment type="caution">
    <text evidence="11">Lacks conserved residue(s) required for the propagation of feature annotation.</text>
</comment>
<feature type="domain" description="Histidine kinase" evidence="13">
    <location>
        <begin position="456"/>
        <end position="670"/>
    </location>
</feature>
<evidence type="ECO:0000256" key="8">
    <source>
        <dbReference type="ARBA" id="ARBA00022989"/>
    </source>
</evidence>
<dbReference type="RefSeq" id="WP_085071059.1">
    <property type="nucleotide sequence ID" value="NZ_CP019706.1"/>
</dbReference>
<evidence type="ECO:0000256" key="11">
    <source>
        <dbReference type="HAMAP-Rule" id="MF_00980"/>
    </source>
</evidence>
<name>A0A1W6B7F6_9GAMM</name>
<keyword evidence="3 11" id="KW-0597">Phosphoprotein</keyword>
<dbReference type="SUPFAM" id="SSF55874">
    <property type="entry name" value="ATPase domain of HSP90 chaperone/DNA topoisomerase II/histidine kinase"/>
    <property type="match status" value="1"/>
</dbReference>
<comment type="PTM">
    <text evidence="11">Phosphorylated by RcsC.</text>
</comment>
<keyword evidence="4 11" id="KW-0808">Transferase</keyword>
<dbReference type="EC" id="2.7.2.-" evidence="11"/>
<organism evidence="15 16">
    <name type="scientific">Pantoea alhagi</name>
    <dbReference type="NCBI Taxonomy" id="1891675"/>
    <lineage>
        <taxon>Bacteria</taxon>
        <taxon>Pseudomonadati</taxon>
        <taxon>Pseudomonadota</taxon>
        <taxon>Gammaproteobacteria</taxon>
        <taxon>Enterobacterales</taxon>
        <taxon>Erwiniaceae</taxon>
        <taxon>Pantoea</taxon>
    </lineage>
</organism>
<dbReference type="PROSITE" id="PS50109">
    <property type="entry name" value="HIS_KIN"/>
    <property type="match status" value="1"/>
</dbReference>
<keyword evidence="10 11" id="KW-0472">Membrane</keyword>
<comment type="function">
    <text evidence="11">Component of the Rcs signaling system, which controls transcription of numerous genes. RcsD is a phosphotransfer intermediate between the sensor kinase RcsC and the response regulator RcsB. It acquires a phosphoryl group from RcsC and transfers it to RcsB.</text>
</comment>
<dbReference type="Pfam" id="PF01627">
    <property type="entry name" value="Hpt"/>
    <property type="match status" value="1"/>
</dbReference>
<comment type="catalytic activity">
    <reaction evidence="1">
        <text>ATP + protein L-histidine = ADP + protein N-phospho-L-histidine.</text>
        <dbReference type="EC" id="2.7.13.3"/>
    </reaction>
</comment>
<evidence type="ECO:0000256" key="4">
    <source>
        <dbReference type="ARBA" id="ARBA00022679"/>
    </source>
</evidence>
<feature type="modified residue" description="Phosphohistidine" evidence="11 12">
    <location>
        <position position="832"/>
    </location>
</feature>
<dbReference type="InterPro" id="IPR003594">
    <property type="entry name" value="HATPase_dom"/>
</dbReference>
<reference evidence="15 16" key="1">
    <citation type="submission" date="2017-02" db="EMBL/GenBank/DDBJ databases">
        <title>Complete genome sequence of the drought resistance-promoting endophyte Pantoea alhagi LTYR-11Z.</title>
        <authorList>
            <person name="Zhang L."/>
        </authorList>
    </citation>
    <scope>NUCLEOTIDE SEQUENCE [LARGE SCALE GENOMIC DNA]</scope>
    <source>
        <strain evidence="15 16">LTYR-11Z</strain>
    </source>
</reference>
<dbReference type="InterPro" id="IPR032306">
    <property type="entry name" value="RcsD_ABL"/>
</dbReference>
<dbReference type="Gene3D" id="1.20.120.160">
    <property type="entry name" value="HPT domain"/>
    <property type="match status" value="1"/>
</dbReference>
<protein>
    <recommendedName>
        <fullName evidence="11">Phosphotransferase RcsD</fullName>
        <ecNumber evidence="11">2.7.2.-</ecNumber>
    </recommendedName>
    <alternativeName>
        <fullName evidence="11">Phosphotransfer intermediate RcsD</fullName>
    </alternativeName>
</protein>
<keyword evidence="8 11" id="KW-1133">Transmembrane helix</keyword>
<dbReference type="GO" id="GO:0005524">
    <property type="term" value="F:ATP binding"/>
    <property type="evidence" value="ECO:0007669"/>
    <property type="project" value="UniProtKB-UniRule"/>
</dbReference>
<keyword evidence="9 11" id="KW-0902">Two-component regulatory system</keyword>
<dbReference type="InterPro" id="IPR038616">
    <property type="entry name" value="RcsD_ABL_sf"/>
</dbReference>
<dbReference type="GO" id="GO:0005886">
    <property type="term" value="C:plasma membrane"/>
    <property type="evidence" value="ECO:0007669"/>
    <property type="project" value="UniProtKB-SubCell"/>
</dbReference>
<evidence type="ECO:0000313" key="16">
    <source>
        <dbReference type="Proteomes" id="UP000192900"/>
    </source>
</evidence>
<feature type="transmembrane region" description="Helical" evidence="11">
    <location>
        <begin position="302"/>
        <end position="323"/>
    </location>
</feature>
<dbReference type="PANTHER" id="PTHR43047:SF72">
    <property type="entry name" value="OSMOSENSING HISTIDINE PROTEIN KINASE SLN1"/>
    <property type="match status" value="1"/>
</dbReference>
<accession>A0A1W6B7F6</accession>
<dbReference type="GO" id="GO:0016774">
    <property type="term" value="F:phosphotransferase activity, carboxyl group as acceptor"/>
    <property type="evidence" value="ECO:0007669"/>
    <property type="project" value="UniProtKB-UniRule"/>
</dbReference>
<evidence type="ECO:0000256" key="1">
    <source>
        <dbReference type="ARBA" id="ARBA00000085"/>
    </source>
</evidence>
<feature type="domain" description="HPt" evidence="14">
    <location>
        <begin position="793"/>
        <end position="885"/>
    </location>
</feature>
<dbReference type="OrthoDB" id="6414457at2"/>
<dbReference type="PROSITE" id="PS50894">
    <property type="entry name" value="HPT"/>
    <property type="match status" value="1"/>
</dbReference>
<proteinExistence type="inferred from homology"/>
<dbReference type="STRING" id="1891675.B1H58_13865"/>
<keyword evidence="16" id="KW-1185">Reference proteome</keyword>
<keyword evidence="11" id="KW-0997">Cell inner membrane</keyword>
<dbReference type="Gene3D" id="3.30.565.10">
    <property type="entry name" value="Histidine kinase-like ATPase, C-terminal domain"/>
    <property type="match status" value="1"/>
</dbReference>
<dbReference type="Pfam" id="PF02518">
    <property type="entry name" value="HATPase_c"/>
    <property type="match status" value="1"/>
</dbReference>
<dbReference type="KEGG" id="palh:B1H58_13865"/>
<evidence type="ECO:0000256" key="12">
    <source>
        <dbReference type="PROSITE-ProRule" id="PRU00110"/>
    </source>
</evidence>
<evidence type="ECO:0000256" key="2">
    <source>
        <dbReference type="ARBA" id="ARBA00004127"/>
    </source>
</evidence>
<dbReference type="EMBL" id="CP019706">
    <property type="protein sequence ID" value="ARJ43007.1"/>
    <property type="molecule type" value="Genomic_DNA"/>
</dbReference>
<dbReference type="SUPFAM" id="SSF47226">
    <property type="entry name" value="Histidine-containing phosphotransfer domain, HPT domain"/>
    <property type="match status" value="1"/>
</dbReference>
<comment type="subcellular location">
    <subcellularLocation>
        <location evidence="11">Cell inner membrane</location>
        <topology evidence="11">Multi-pass membrane protein</topology>
    </subcellularLocation>
    <subcellularLocation>
        <location evidence="2">Endomembrane system</location>
        <topology evidence="2">Multi-pass membrane protein</topology>
    </subcellularLocation>
</comment>
<keyword evidence="11" id="KW-0547">Nucleotide-binding</keyword>
<evidence type="ECO:0000256" key="10">
    <source>
        <dbReference type="ARBA" id="ARBA00023136"/>
    </source>
</evidence>
<keyword evidence="6 11" id="KW-0418">Kinase</keyword>
<dbReference type="AlphaFoldDB" id="A0A1W6B7F6"/>
<dbReference type="CDD" id="cd00088">
    <property type="entry name" value="HPT"/>
    <property type="match status" value="1"/>
</dbReference>
<comment type="similarity">
    <text evidence="11">Belongs to the RcsD family.</text>
</comment>
<sequence length="885" mass="100672">MMYKFPLSSSNVTRFFVMFILLLLLALGFMVHNAVNAWLMEKRYAMADITRSVQKRIDTYRFATWQIYENLAASAAGSTPSASLQETRLRPDVYYLEKMRRKTEALIFGSHDSSTLDMTLRMSNYLDTLWGAENSTWSMYFLNGQDNSLILISTLPLKDMATRYKESAISNIVDARRAEMLQQANALDERESFSPLRRFAWQNDHYFTVRTTFNQPGHLATVVAFDMPINDLIPHNMPLENFQLKQDVVLSSSTDNEDELQNTRITLNNPNIEIAASLPSTPLQLIYRIPLSTLALDTLRNLMWPLMANLLLLLMSLAGLFLLRQQSLRPGENQSAELDALRMLNEEIVSSLPVGLLVYDFASNRTIISNKIAEHLLPHLNLQKIVNMSDQHQGVLQATVNNEVYEIRHARSHHSPHTQLFLMRDQDRELLVNKKLQKAQQVLDRNHQLRQQLMQNLGHALHRPLQQVVAQLLTLSETSDDDRAHDALENSQALARLVDDIVLLNRLETHDWAPDAASFNLQSLLDELTLELLPLSRRKGLTLLVRNHLNSDEMRFGDSRAIYKVLATLLHYSLTTTSWGKITLEVDSPADRPDRLNIQIVDTGAGLTRDELGNNDFPFLGETTEDRFGQASGLAFFLCRQLCKQMGGHLEILARPDIGTRYSILLHVPPEHQQQQEEKLLEDVIMLIDIAVDDIRKIVTHQLENWGAKCITPDERFAGQSHDILITDDPARLSGWSLLLTDNELGFTVLNEQQYRVNFNLSSALQDALLQLIEKQLSQDMSPAGEDEEEEAVPLISGGYYQLFVETVPEDVQRLYTEASNRDYATLAQTAHRLKGVFAMLNLVPGKELCEQLEQHIKASDDLNIKNTTSDIDAYVNQLLQQGNQ</sequence>
<dbReference type="SMART" id="SM00387">
    <property type="entry name" value="HATPase_c"/>
    <property type="match status" value="1"/>
</dbReference>
<dbReference type="GO" id="GO:0000155">
    <property type="term" value="F:phosphorelay sensor kinase activity"/>
    <property type="evidence" value="ECO:0007669"/>
    <property type="project" value="TreeGrafter"/>
</dbReference>
<evidence type="ECO:0000256" key="6">
    <source>
        <dbReference type="ARBA" id="ARBA00022777"/>
    </source>
</evidence>
<evidence type="ECO:0000259" key="14">
    <source>
        <dbReference type="PROSITE" id="PS50894"/>
    </source>
</evidence>
<evidence type="ECO:0000256" key="5">
    <source>
        <dbReference type="ARBA" id="ARBA00022692"/>
    </source>
</evidence>
<evidence type="ECO:0000256" key="9">
    <source>
        <dbReference type="ARBA" id="ARBA00023012"/>
    </source>
</evidence>
<dbReference type="Pfam" id="PF16359">
    <property type="entry name" value="RcsD_ABL"/>
    <property type="match status" value="1"/>
</dbReference>
<evidence type="ECO:0000313" key="15">
    <source>
        <dbReference type="EMBL" id="ARJ43007.1"/>
    </source>
</evidence>
<comment type="subunit">
    <text evidence="11">Interacts with RcsC and RcsB.</text>
</comment>